<protein>
    <submittedName>
        <fullName evidence="3">Uncharacterized protein</fullName>
    </submittedName>
</protein>
<reference evidence="4" key="2">
    <citation type="submission" date="2008-08" db="EMBL/GenBank/DDBJ databases">
        <authorList>
            <consortium name="Diatom Consortium"/>
            <person name="Grigoriev I."/>
            <person name="Grimwood J."/>
            <person name="Kuo A."/>
            <person name="Otillar R.P."/>
            <person name="Salamov A."/>
            <person name="Detter J.C."/>
            <person name="Lindquist E."/>
            <person name="Shapiro H."/>
            <person name="Lucas S."/>
            <person name="Glavina del Rio T."/>
            <person name="Pitluck S."/>
            <person name="Rokhsar D."/>
            <person name="Bowler C."/>
        </authorList>
    </citation>
    <scope>GENOME REANNOTATION</scope>
    <source>
        <strain evidence="4">CCAP 1055/1</strain>
    </source>
</reference>
<evidence type="ECO:0000256" key="2">
    <source>
        <dbReference type="SAM" id="MobiDB-lite"/>
    </source>
</evidence>
<evidence type="ECO:0000313" key="3">
    <source>
        <dbReference type="EMBL" id="EEC44886.1"/>
    </source>
</evidence>
<dbReference type="GeneID" id="7195388"/>
<reference evidence="3 4" key="1">
    <citation type="journal article" date="2008" name="Nature">
        <title>The Phaeodactylum genome reveals the evolutionary history of diatom genomes.</title>
        <authorList>
            <person name="Bowler C."/>
            <person name="Allen A.E."/>
            <person name="Badger J.H."/>
            <person name="Grimwood J."/>
            <person name="Jabbari K."/>
            <person name="Kuo A."/>
            <person name="Maheswari U."/>
            <person name="Martens C."/>
            <person name="Maumus F."/>
            <person name="Otillar R.P."/>
            <person name="Rayko E."/>
            <person name="Salamov A."/>
            <person name="Vandepoele K."/>
            <person name="Beszteri B."/>
            <person name="Gruber A."/>
            <person name="Heijde M."/>
            <person name="Katinka M."/>
            <person name="Mock T."/>
            <person name="Valentin K."/>
            <person name="Verret F."/>
            <person name="Berges J.A."/>
            <person name="Brownlee C."/>
            <person name="Cadoret J.P."/>
            <person name="Chiovitti A."/>
            <person name="Choi C.J."/>
            <person name="Coesel S."/>
            <person name="De Martino A."/>
            <person name="Detter J.C."/>
            <person name="Durkin C."/>
            <person name="Falciatore A."/>
            <person name="Fournet J."/>
            <person name="Haruta M."/>
            <person name="Huysman M.J."/>
            <person name="Jenkins B.D."/>
            <person name="Jiroutova K."/>
            <person name="Jorgensen R.E."/>
            <person name="Joubert Y."/>
            <person name="Kaplan A."/>
            <person name="Kroger N."/>
            <person name="Kroth P.G."/>
            <person name="La Roche J."/>
            <person name="Lindquist E."/>
            <person name="Lommer M."/>
            <person name="Martin-Jezequel V."/>
            <person name="Lopez P.J."/>
            <person name="Lucas S."/>
            <person name="Mangogna M."/>
            <person name="McGinnis K."/>
            <person name="Medlin L.K."/>
            <person name="Montsant A."/>
            <person name="Oudot-Le Secq M.P."/>
            <person name="Napoli C."/>
            <person name="Obornik M."/>
            <person name="Parker M.S."/>
            <person name="Petit J.L."/>
            <person name="Porcel B.M."/>
            <person name="Poulsen N."/>
            <person name="Robison M."/>
            <person name="Rychlewski L."/>
            <person name="Rynearson T.A."/>
            <person name="Schmutz J."/>
            <person name="Shapiro H."/>
            <person name="Siaut M."/>
            <person name="Stanley M."/>
            <person name="Sussman M.R."/>
            <person name="Taylor A.R."/>
            <person name="Vardi A."/>
            <person name="von Dassow P."/>
            <person name="Vyverman W."/>
            <person name="Willis A."/>
            <person name="Wyrwicz L.S."/>
            <person name="Rokhsar D.S."/>
            <person name="Weissenbach J."/>
            <person name="Armbrust E.V."/>
            <person name="Green B.R."/>
            <person name="Van de Peer Y."/>
            <person name="Grigoriev I.V."/>
        </authorList>
    </citation>
    <scope>NUCLEOTIDE SEQUENCE [LARGE SCALE GENOMIC DNA]</scope>
    <source>
        <strain evidence="3 4">CCAP 1055/1</strain>
    </source>
</reference>
<feature type="compositionally biased region" description="Acidic residues" evidence="2">
    <location>
        <begin position="23"/>
        <end position="50"/>
    </location>
</feature>
<dbReference type="SUPFAM" id="SSF48403">
    <property type="entry name" value="Ankyrin repeat"/>
    <property type="match status" value="1"/>
</dbReference>
<dbReference type="PROSITE" id="PS50297">
    <property type="entry name" value="ANK_REP_REGION"/>
    <property type="match status" value="1"/>
</dbReference>
<dbReference type="PROSITE" id="PS50088">
    <property type="entry name" value="ANK_REPEAT"/>
    <property type="match status" value="1"/>
</dbReference>
<feature type="region of interest" description="Disordered" evidence="2">
    <location>
        <begin position="20"/>
        <end position="55"/>
    </location>
</feature>
<keyword evidence="1" id="KW-0040">ANK repeat</keyword>
<sequence>MEVDHVITILTASNLEKLIGDDERAEYEYEESNDETSTDSSSDVDSEEESSVSTTDACLDWAGHQRPESVNQNQFKGIFVSEEVQHMLAMSSSEQNIFSKMLEQDQTVRHMLRRSSEPRNNPSGNIGLIVQTILPSQRKGPTEENGKVEQNPNEKLQEILCQEGVSALPRKYDSLESFFVKVLPEMIHAYEMKLVHAVRDNNLDALFLLLDTVKSFQCCNRFGESIVHLASRRGSTEALRFLVAQGVDVRVCCDSGRNPLHDGCWSSRPNFECIQVILDEFPDLLLIQDRRGFTPLQYAPRDSWGEWNQFLDGNRSSLIPKSLT</sequence>
<dbReference type="KEGG" id="pti:PHATRDRAFT_39601"/>
<dbReference type="Gene3D" id="1.25.40.20">
    <property type="entry name" value="Ankyrin repeat-containing domain"/>
    <property type="match status" value="1"/>
</dbReference>
<organism evidence="3 4">
    <name type="scientific">Phaeodactylum tricornutum (strain CCAP 1055/1)</name>
    <dbReference type="NCBI Taxonomy" id="556484"/>
    <lineage>
        <taxon>Eukaryota</taxon>
        <taxon>Sar</taxon>
        <taxon>Stramenopiles</taxon>
        <taxon>Ochrophyta</taxon>
        <taxon>Bacillariophyta</taxon>
        <taxon>Bacillariophyceae</taxon>
        <taxon>Bacillariophycidae</taxon>
        <taxon>Naviculales</taxon>
        <taxon>Phaeodactylaceae</taxon>
        <taxon>Phaeodactylum</taxon>
    </lineage>
</organism>
<evidence type="ECO:0000256" key="1">
    <source>
        <dbReference type="PROSITE-ProRule" id="PRU00023"/>
    </source>
</evidence>
<feature type="repeat" description="ANK" evidence="1">
    <location>
        <begin position="222"/>
        <end position="254"/>
    </location>
</feature>
<proteinExistence type="predicted"/>
<dbReference type="RefSeq" id="XP_002183704.1">
    <property type="nucleotide sequence ID" value="XM_002183668.1"/>
</dbReference>
<name>B7G942_PHATC</name>
<dbReference type="OrthoDB" id="204260at2759"/>
<dbReference type="Proteomes" id="UP000000759">
    <property type="component" value="Chromosome 20"/>
</dbReference>
<accession>B7G942</accession>
<dbReference type="InterPro" id="IPR036770">
    <property type="entry name" value="Ankyrin_rpt-contain_sf"/>
</dbReference>
<dbReference type="PaxDb" id="2850-Phatr39601"/>
<dbReference type="Pfam" id="PF12796">
    <property type="entry name" value="Ank_2"/>
    <property type="match status" value="1"/>
</dbReference>
<gene>
    <name evidence="3" type="ORF">PHATRDRAFT_39601</name>
</gene>
<dbReference type="EMBL" id="CM000622">
    <property type="protein sequence ID" value="EEC44886.1"/>
    <property type="molecule type" value="Genomic_DNA"/>
</dbReference>
<dbReference type="InterPro" id="IPR002110">
    <property type="entry name" value="Ankyrin_rpt"/>
</dbReference>
<dbReference type="InParanoid" id="B7G942"/>
<dbReference type="SMART" id="SM00248">
    <property type="entry name" value="ANK"/>
    <property type="match status" value="2"/>
</dbReference>
<dbReference type="AlphaFoldDB" id="B7G942"/>
<dbReference type="HOGENOM" id="CLU_859113_0_0_1"/>
<keyword evidence="4" id="KW-1185">Reference proteome</keyword>
<evidence type="ECO:0000313" key="4">
    <source>
        <dbReference type="Proteomes" id="UP000000759"/>
    </source>
</evidence>
<dbReference type="STRING" id="556484.B7G942"/>